<keyword evidence="5 14" id="KW-0812">Transmembrane</keyword>
<keyword evidence="12" id="KW-0411">Iron-sulfur</keyword>
<evidence type="ECO:0000256" key="14">
    <source>
        <dbReference type="SAM" id="Phobius"/>
    </source>
</evidence>
<dbReference type="Pfam" id="PF08417">
    <property type="entry name" value="PaO"/>
    <property type="match status" value="1"/>
</dbReference>
<organism evidence="16 17">
    <name type="scientific">Oryza meyeriana var. granulata</name>
    <dbReference type="NCBI Taxonomy" id="110450"/>
    <lineage>
        <taxon>Eukaryota</taxon>
        <taxon>Viridiplantae</taxon>
        <taxon>Streptophyta</taxon>
        <taxon>Embryophyta</taxon>
        <taxon>Tracheophyta</taxon>
        <taxon>Spermatophyta</taxon>
        <taxon>Magnoliopsida</taxon>
        <taxon>Liliopsida</taxon>
        <taxon>Poales</taxon>
        <taxon>Poaceae</taxon>
        <taxon>BOP clade</taxon>
        <taxon>Oryzoideae</taxon>
        <taxon>Oryzeae</taxon>
        <taxon>Oryzinae</taxon>
        <taxon>Oryza</taxon>
        <taxon>Oryza meyeriana</taxon>
    </lineage>
</organism>
<evidence type="ECO:0000256" key="13">
    <source>
        <dbReference type="ARBA" id="ARBA00023136"/>
    </source>
</evidence>
<dbReference type="PANTHER" id="PTHR21266">
    <property type="entry name" value="IRON-SULFUR DOMAIN CONTAINING PROTEIN"/>
    <property type="match status" value="1"/>
</dbReference>
<evidence type="ECO:0000313" key="16">
    <source>
        <dbReference type="EMBL" id="KAF0912653.1"/>
    </source>
</evidence>
<keyword evidence="17" id="KW-1185">Reference proteome</keyword>
<feature type="transmembrane region" description="Helical" evidence="14">
    <location>
        <begin position="403"/>
        <end position="422"/>
    </location>
</feature>
<keyword evidence="8" id="KW-0809">Transit peptide</keyword>
<dbReference type="InterPro" id="IPR050584">
    <property type="entry name" value="Cholesterol_7-desaturase"/>
</dbReference>
<accession>A0A6G1DLQ6</accession>
<name>A0A6G1DLQ6_9ORYZ</name>
<dbReference type="GO" id="GO:0046872">
    <property type="term" value="F:metal ion binding"/>
    <property type="evidence" value="ECO:0007669"/>
    <property type="project" value="UniProtKB-KW"/>
</dbReference>
<feature type="domain" description="Rieske" evidence="15">
    <location>
        <begin position="81"/>
        <end position="177"/>
    </location>
</feature>
<keyword evidence="4" id="KW-0934">Plastid</keyword>
<sequence>MAPLSLHLLPHVRPSLLFRDSGVRPSTSSMVPWQLRWSRPAARRISLSTSMSAVAADTPRAEEVQVQAPAGEEQFDWLDQWYPVAPVCDLDTRAPHGKTVMGLSIVAWFDGGEWRVVDDVCPHRLAPLSEGRVDDKGRLQCAYHGWCFDGRGSCQFIPQAPALGPAVLVLLFFFLFSINQSKQTVSLIPNVHLLSTIEFDQEGGGPIKMKIEGANIDGFHSNEDDDWGYFKFVAPCTLLGLPFRTEPVVGQDKKKKKKKKKKREVKVVFICVPVAPGKSRVIWAFSWSVGAWLDKMIPRWWFHNTTNNILDSDTYLLHIEERNFATVGLDNWHKACYVPTSSDNFVIAFRNWFRKYSNHQVGWLTPNVNQLPPASTRVELLERYWSHVMQCTSCRAALKGMRALEITLQVASVAVVGFLAVAKGTSVMSVVQRAVVVAAAVLCIAASRWVANFIEKTFYFQDYVHADK</sequence>
<dbReference type="GO" id="GO:0016020">
    <property type="term" value="C:membrane"/>
    <property type="evidence" value="ECO:0007669"/>
    <property type="project" value="UniProtKB-SubCell"/>
</dbReference>
<dbReference type="Gene3D" id="3.90.380.10">
    <property type="entry name" value="Naphthalene 1,2-dioxygenase Alpha Subunit, Chain A, domain 1"/>
    <property type="match status" value="1"/>
</dbReference>
<keyword evidence="13 14" id="KW-0472">Membrane</keyword>
<dbReference type="InterPro" id="IPR013626">
    <property type="entry name" value="PaO"/>
</dbReference>
<proteinExistence type="predicted"/>
<evidence type="ECO:0000256" key="1">
    <source>
        <dbReference type="ARBA" id="ARBA00004229"/>
    </source>
</evidence>
<evidence type="ECO:0000256" key="8">
    <source>
        <dbReference type="ARBA" id="ARBA00022946"/>
    </source>
</evidence>
<dbReference type="Gene3D" id="2.102.10.10">
    <property type="entry name" value="Rieske [2Fe-2S] iron-sulphur domain"/>
    <property type="match status" value="1"/>
</dbReference>
<evidence type="ECO:0000256" key="9">
    <source>
        <dbReference type="ARBA" id="ARBA00022989"/>
    </source>
</evidence>
<dbReference type="Proteomes" id="UP000479710">
    <property type="component" value="Unassembled WGS sequence"/>
</dbReference>
<dbReference type="GO" id="GO:0051537">
    <property type="term" value="F:2 iron, 2 sulfur cluster binding"/>
    <property type="evidence" value="ECO:0007669"/>
    <property type="project" value="UniProtKB-KW"/>
</dbReference>
<evidence type="ECO:0000256" key="11">
    <source>
        <dbReference type="ARBA" id="ARBA00023004"/>
    </source>
</evidence>
<keyword evidence="3" id="KW-0150">Chloroplast</keyword>
<reference evidence="16 17" key="1">
    <citation type="submission" date="2019-11" db="EMBL/GenBank/DDBJ databases">
        <title>Whole genome sequence of Oryza granulata.</title>
        <authorList>
            <person name="Li W."/>
        </authorList>
    </citation>
    <scope>NUCLEOTIDE SEQUENCE [LARGE SCALE GENOMIC DNA]</scope>
    <source>
        <strain evidence="17">cv. Menghai</strain>
        <tissue evidence="16">Leaf</tissue>
    </source>
</reference>
<dbReference type="OrthoDB" id="426882at2759"/>
<keyword evidence="11" id="KW-0408">Iron</keyword>
<evidence type="ECO:0000313" key="17">
    <source>
        <dbReference type="Proteomes" id="UP000479710"/>
    </source>
</evidence>
<evidence type="ECO:0000259" key="15">
    <source>
        <dbReference type="PROSITE" id="PS51296"/>
    </source>
</evidence>
<evidence type="ECO:0000256" key="3">
    <source>
        <dbReference type="ARBA" id="ARBA00022528"/>
    </source>
</evidence>
<keyword evidence="7" id="KW-0479">Metal-binding</keyword>
<evidence type="ECO:0000256" key="2">
    <source>
        <dbReference type="ARBA" id="ARBA00004370"/>
    </source>
</evidence>
<dbReference type="SUPFAM" id="SSF55961">
    <property type="entry name" value="Bet v1-like"/>
    <property type="match status" value="1"/>
</dbReference>
<dbReference type="EMBL" id="SPHZ02000006">
    <property type="protein sequence ID" value="KAF0912653.1"/>
    <property type="molecule type" value="Genomic_DNA"/>
</dbReference>
<comment type="subcellular location">
    <subcellularLocation>
        <location evidence="2">Membrane</location>
    </subcellularLocation>
    <subcellularLocation>
        <location evidence="1">Plastid</location>
        <location evidence="1">Chloroplast</location>
    </subcellularLocation>
</comment>
<protein>
    <recommendedName>
        <fullName evidence="15">Rieske domain-containing protein</fullName>
    </recommendedName>
</protein>
<evidence type="ECO:0000256" key="5">
    <source>
        <dbReference type="ARBA" id="ARBA00022692"/>
    </source>
</evidence>
<dbReference type="Pfam" id="PF00355">
    <property type="entry name" value="Rieske"/>
    <property type="match status" value="1"/>
</dbReference>
<dbReference type="InterPro" id="IPR036922">
    <property type="entry name" value="Rieske_2Fe-2S_sf"/>
</dbReference>
<dbReference type="AlphaFoldDB" id="A0A6G1DLQ6"/>
<comment type="caution">
    <text evidence="16">The sequence shown here is derived from an EMBL/GenBank/DDBJ whole genome shotgun (WGS) entry which is preliminary data.</text>
</comment>
<feature type="transmembrane region" description="Helical" evidence="14">
    <location>
        <begin position="160"/>
        <end position="178"/>
    </location>
</feature>
<keyword evidence="6" id="KW-0001">2Fe-2S</keyword>
<dbReference type="PANTHER" id="PTHR21266:SF32">
    <property type="entry name" value="CHOLESTEROL 7-DESATURASE NVD"/>
    <property type="match status" value="1"/>
</dbReference>
<evidence type="ECO:0000256" key="12">
    <source>
        <dbReference type="ARBA" id="ARBA00023014"/>
    </source>
</evidence>
<dbReference type="PROSITE" id="PS51296">
    <property type="entry name" value="RIESKE"/>
    <property type="match status" value="1"/>
</dbReference>
<keyword evidence="9 14" id="KW-1133">Transmembrane helix</keyword>
<dbReference type="SUPFAM" id="SSF50022">
    <property type="entry name" value="ISP domain"/>
    <property type="match status" value="1"/>
</dbReference>
<evidence type="ECO:0000256" key="4">
    <source>
        <dbReference type="ARBA" id="ARBA00022640"/>
    </source>
</evidence>
<dbReference type="GO" id="GO:0009507">
    <property type="term" value="C:chloroplast"/>
    <property type="evidence" value="ECO:0007669"/>
    <property type="project" value="UniProtKB-SubCell"/>
</dbReference>
<evidence type="ECO:0000256" key="7">
    <source>
        <dbReference type="ARBA" id="ARBA00022723"/>
    </source>
</evidence>
<feature type="transmembrane region" description="Helical" evidence="14">
    <location>
        <begin position="434"/>
        <end position="451"/>
    </location>
</feature>
<keyword evidence="10" id="KW-0560">Oxidoreductase</keyword>
<evidence type="ECO:0000256" key="6">
    <source>
        <dbReference type="ARBA" id="ARBA00022714"/>
    </source>
</evidence>
<evidence type="ECO:0000256" key="10">
    <source>
        <dbReference type="ARBA" id="ARBA00023002"/>
    </source>
</evidence>
<dbReference type="GO" id="GO:0010277">
    <property type="term" value="F:chlorophyllide a oxygenase activity"/>
    <property type="evidence" value="ECO:0007669"/>
    <property type="project" value="InterPro"/>
</dbReference>
<dbReference type="InterPro" id="IPR017941">
    <property type="entry name" value="Rieske_2Fe-2S"/>
</dbReference>
<gene>
    <name evidence="16" type="ORF">E2562_018914</name>
</gene>